<comment type="caution">
    <text evidence="1">The sequence shown here is derived from an EMBL/GenBank/DDBJ whole genome shotgun (WGS) entry which is preliminary data.</text>
</comment>
<sequence length="161" mass="17735">MYLVLSWGCKSRKPFFSRLSVHFIVLPGPKLDRPIFLGTSGSRSDEHSLCVSFTEDPLPTLHAPTTEIVWITAKTGAFTDKVVTALDRLAGFGNDPHSPTIGTAYGKVLDEPGMFLVLMGWTSVEEHYSTREDKAYKLGEIATELMGLADVKLAHVHFRAA</sequence>
<reference evidence="1" key="2">
    <citation type="journal article" date="2022" name="New Phytol.">
        <title>Evolutionary transition to the ectomycorrhizal habit in the genomes of a hyperdiverse lineage of mushroom-forming fungi.</title>
        <authorList>
            <person name="Looney B."/>
            <person name="Miyauchi S."/>
            <person name="Morin E."/>
            <person name="Drula E."/>
            <person name="Courty P.E."/>
            <person name="Kohler A."/>
            <person name="Kuo A."/>
            <person name="LaButti K."/>
            <person name="Pangilinan J."/>
            <person name="Lipzen A."/>
            <person name="Riley R."/>
            <person name="Andreopoulos W."/>
            <person name="He G."/>
            <person name="Johnson J."/>
            <person name="Nolan M."/>
            <person name="Tritt A."/>
            <person name="Barry K.W."/>
            <person name="Grigoriev I.V."/>
            <person name="Nagy L.G."/>
            <person name="Hibbett D."/>
            <person name="Henrissat B."/>
            <person name="Matheny P.B."/>
            <person name="Labbe J."/>
            <person name="Martin F.M."/>
        </authorList>
    </citation>
    <scope>NUCLEOTIDE SEQUENCE</scope>
    <source>
        <strain evidence="1">FP105234-sp</strain>
    </source>
</reference>
<reference evidence="1" key="1">
    <citation type="submission" date="2021-02" db="EMBL/GenBank/DDBJ databases">
        <authorList>
            <consortium name="DOE Joint Genome Institute"/>
            <person name="Ahrendt S."/>
            <person name="Looney B.P."/>
            <person name="Miyauchi S."/>
            <person name="Morin E."/>
            <person name="Drula E."/>
            <person name="Courty P.E."/>
            <person name="Chicoki N."/>
            <person name="Fauchery L."/>
            <person name="Kohler A."/>
            <person name="Kuo A."/>
            <person name="Labutti K."/>
            <person name="Pangilinan J."/>
            <person name="Lipzen A."/>
            <person name="Riley R."/>
            <person name="Andreopoulos W."/>
            <person name="He G."/>
            <person name="Johnson J."/>
            <person name="Barry K.W."/>
            <person name="Grigoriev I.V."/>
            <person name="Nagy L."/>
            <person name="Hibbett D."/>
            <person name="Henrissat B."/>
            <person name="Matheny P.B."/>
            <person name="Labbe J."/>
            <person name="Martin F."/>
        </authorList>
    </citation>
    <scope>NUCLEOTIDE SEQUENCE</scope>
    <source>
        <strain evidence="1">FP105234-sp</strain>
    </source>
</reference>
<keyword evidence="2" id="KW-1185">Reference proteome</keyword>
<protein>
    <submittedName>
        <fullName evidence="1">Uncharacterized protein</fullName>
    </submittedName>
</protein>
<proteinExistence type="predicted"/>
<name>A0ACB8RYX3_9AGAM</name>
<organism evidence="1 2">
    <name type="scientific">Auriscalpium vulgare</name>
    <dbReference type="NCBI Taxonomy" id="40419"/>
    <lineage>
        <taxon>Eukaryota</taxon>
        <taxon>Fungi</taxon>
        <taxon>Dikarya</taxon>
        <taxon>Basidiomycota</taxon>
        <taxon>Agaricomycotina</taxon>
        <taxon>Agaricomycetes</taxon>
        <taxon>Russulales</taxon>
        <taxon>Auriscalpiaceae</taxon>
        <taxon>Auriscalpium</taxon>
    </lineage>
</organism>
<accession>A0ACB8RYX3</accession>
<dbReference type="EMBL" id="MU275878">
    <property type="protein sequence ID" value="KAI0049032.1"/>
    <property type="molecule type" value="Genomic_DNA"/>
</dbReference>
<dbReference type="Proteomes" id="UP000814033">
    <property type="component" value="Unassembled WGS sequence"/>
</dbReference>
<evidence type="ECO:0000313" key="2">
    <source>
        <dbReference type="Proteomes" id="UP000814033"/>
    </source>
</evidence>
<evidence type="ECO:0000313" key="1">
    <source>
        <dbReference type="EMBL" id="KAI0049032.1"/>
    </source>
</evidence>
<gene>
    <name evidence="1" type="ORF">FA95DRAFT_957131</name>
</gene>